<organism evidence="3 4">
    <name type="scientific">Candidatus Woesebacteria bacterium GW2011_GWB1_38_5</name>
    <dbReference type="NCBI Taxonomy" id="1618568"/>
    <lineage>
        <taxon>Bacteria</taxon>
        <taxon>Candidatus Woeseibacteriota</taxon>
    </lineage>
</organism>
<evidence type="ECO:0000256" key="1">
    <source>
        <dbReference type="SAM" id="MobiDB-lite"/>
    </source>
</evidence>
<protein>
    <submittedName>
        <fullName evidence="3">Extracellular solute-binding protein family 1</fullName>
    </submittedName>
</protein>
<keyword evidence="2" id="KW-0472">Membrane</keyword>
<accession>A0A0G0K4T8</accession>
<reference evidence="3 4" key="1">
    <citation type="journal article" date="2015" name="Nature">
        <title>rRNA introns, odd ribosomes, and small enigmatic genomes across a large radiation of phyla.</title>
        <authorList>
            <person name="Brown C.T."/>
            <person name="Hug L.A."/>
            <person name="Thomas B.C."/>
            <person name="Sharon I."/>
            <person name="Castelle C.J."/>
            <person name="Singh A."/>
            <person name="Wilkins M.J."/>
            <person name="Williams K.H."/>
            <person name="Banfield J.F."/>
        </authorList>
    </citation>
    <scope>NUCLEOTIDE SEQUENCE [LARGE SCALE GENOMIC DNA]</scope>
</reference>
<evidence type="ECO:0000313" key="3">
    <source>
        <dbReference type="EMBL" id="KKQ74728.1"/>
    </source>
</evidence>
<comment type="caution">
    <text evidence="3">The sequence shown here is derived from an EMBL/GenBank/DDBJ whole genome shotgun (WGS) entry which is preliminary data.</text>
</comment>
<keyword evidence="2" id="KW-0812">Transmembrane</keyword>
<dbReference type="PANTHER" id="PTHR43649:SF12">
    <property type="entry name" value="DIACETYLCHITOBIOSE BINDING PROTEIN DASA"/>
    <property type="match status" value="1"/>
</dbReference>
<dbReference type="InterPro" id="IPR050490">
    <property type="entry name" value="Bact_solute-bd_prot1"/>
</dbReference>
<dbReference type="PANTHER" id="PTHR43649">
    <property type="entry name" value="ARABINOSE-BINDING PROTEIN-RELATED"/>
    <property type="match status" value="1"/>
</dbReference>
<dbReference type="Gene3D" id="3.40.190.10">
    <property type="entry name" value="Periplasmic binding protein-like II"/>
    <property type="match status" value="1"/>
</dbReference>
<dbReference type="AlphaFoldDB" id="A0A0G0K4T8"/>
<evidence type="ECO:0000313" key="4">
    <source>
        <dbReference type="Proteomes" id="UP000034738"/>
    </source>
</evidence>
<keyword evidence="2" id="KW-1133">Transmembrane helix</keyword>
<dbReference type="Pfam" id="PF01547">
    <property type="entry name" value="SBP_bac_1"/>
    <property type="match status" value="1"/>
</dbReference>
<sequence length="504" mass="57078">MANPNINNTVYPLADSQKPVEKDSTPVNLPANIKPKRTDQFVQYPKPSEIKPEEFVYKKKTGFNSKKAMKTFMSILSLAIISVPLVFFFMKYNPFSKDKTVQKGEVVWWNLGGNETVLNEMIGEYSKKNPEAKIKLIVQSETDYRERLTNSLKDNRGPDIFTIHNSWMPMFLEYLDVVPESIYTLEEYSRIFYSVVSKDMRTSEGVVGIPLEYDALTLFINEEMFSFSGKSAPATWDEFKVIAKDLTIRGANNFILQSGAAMGSTDNVDYWPEILATLMLQNKSNLDSPTGTGSYEAMVVFVEYNKTDKVWDTTLPDSTTAFAEGKVAMFFAPSRVAGEINKLNPNLKYRTIELPQVRRDDPNEPKVSYSTYFVQSVWKKSGDKDLAWDFLKFLSSKESLEKINQNLTGIGDQKKAYPRIEMRDLLINDRVLGSVVALAPISTSWYLADKTNDGVDGINTKINEEYKKTINSIQIGKRGAATENDPLLKALTTSLRKILSSYNI</sequence>
<gene>
    <name evidence="3" type="ORF">US95_C0020G0030</name>
</gene>
<dbReference type="InterPro" id="IPR006059">
    <property type="entry name" value="SBP"/>
</dbReference>
<evidence type="ECO:0000256" key="2">
    <source>
        <dbReference type="SAM" id="Phobius"/>
    </source>
</evidence>
<dbReference type="EMBL" id="LBUY01000020">
    <property type="protein sequence ID" value="KKQ74728.1"/>
    <property type="molecule type" value="Genomic_DNA"/>
</dbReference>
<dbReference type="Proteomes" id="UP000034738">
    <property type="component" value="Unassembled WGS sequence"/>
</dbReference>
<feature type="region of interest" description="Disordered" evidence="1">
    <location>
        <begin position="1"/>
        <end position="32"/>
    </location>
</feature>
<feature type="compositionally biased region" description="Polar residues" evidence="1">
    <location>
        <begin position="1"/>
        <end position="10"/>
    </location>
</feature>
<proteinExistence type="predicted"/>
<dbReference type="SUPFAM" id="SSF53850">
    <property type="entry name" value="Periplasmic binding protein-like II"/>
    <property type="match status" value="1"/>
</dbReference>
<name>A0A0G0K4T8_9BACT</name>
<feature type="transmembrane region" description="Helical" evidence="2">
    <location>
        <begin position="68"/>
        <end position="90"/>
    </location>
</feature>